<protein>
    <recommendedName>
        <fullName evidence="3">Transcriptional regulator, AbiEi antitoxin, Type IV TA system</fullName>
    </recommendedName>
</protein>
<reference evidence="1" key="1">
    <citation type="journal article" date="2021" name="PeerJ">
        <title>Extensive microbial diversity within the chicken gut microbiome revealed by metagenomics and culture.</title>
        <authorList>
            <person name="Gilroy R."/>
            <person name="Ravi A."/>
            <person name="Getino M."/>
            <person name="Pursley I."/>
            <person name="Horton D.L."/>
            <person name="Alikhan N.F."/>
            <person name="Baker D."/>
            <person name="Gharbi K."/>
            <person name="Hall N."/>
            <person name="Watson M."/>
            <person name="Adriaenssens E.M."/>
            <person name="Foster-Nyarko E."/>
            <person name="Jarju S."/>
            <person name="Secka A."/>
            <person name="Antonio M."/>
            <person name="Oren A."/>
            <person name="Chaudhuri R.R."/>
            <person name="La Ragione R."/>
            <person name="Hildebrand F."/>
            <person name="Pallen M.J."/>
        </authorList>
    </citation>
    <scope>NUCLEOTIDE SEQUENCE</scope>
    <source>
        <strain evidence="1">ChiHecec3B27-8219</strain>
    </source>
</reference>
<organism evidence="1 2">
    <name type="scientific">Candidatus Prevotella avicola</name>
    <dbReference type="NCBI Taxonomy" id="2838738"/>
    <lineage>
        <taxon>Bacteria</taxon>
        <taxon>Pseudomonadati</taxon>
        <taxon>Bacteroidota</taxon>
        <taxon>Bacteroidia</taxon>
        <taxon>Bacteroidales</taxon>
        <taxon>Prevotellaceae</taxon>
        <taxon>Prevotella</taxon>
    </lineage>
</organism>
<gene>
    <name evidence="1" type="ORF">H9966_00870</name>
</gene>
<name>A0A9D2JV53_9BACT</name>
<proteinExistence type="predicted"/>
<dbReference type="AlphaFoldDB" id="A0A9D2JV53"/>
<reference evidence="1" key="2">
    <citation type="submission" date="2021-04" db="EMBL/GenBank/DDBJ databases">
        <authorList>
            <person name="Gilroy R."/>
        </authorList>
    </citation>
    <scope>NUCLEOTIDE SEQUENCE</scope>
    <source>
        <strain evidence="1">ChiHecec3B27-8219</strain>
    </source>
</reference>
<evidence type="ECO:0000313" key="2">
    <source>
        <dbReference type="Proteomes" id="UP000824055"/>
    </source>
</evidence>
<evidence type="ECO:0000313" key="1">
    <source>
        <dbReference type="EMBL" id="HIZ68436.1"/>
    </source>
</evidence>
<accession>A0A9D2JV53</accession>
<dbReference type="EMBL" id="DXBE01000009">
    <property type="protein sequence ID" value="HIZ68436.1"/>
    <property type="molecule type" value="Genomic_DNA"/>
</dbReference>
<comment type="caution">
    <text evidence="1">The sequence shown here is derived from an EMBL/GenBank/DDBJ whole genome shotgun (WGS) entry which is preliminary data.</text>
</comment>
<dbReference type="Proteomes" id="UP000824055">
    <property type="component" value="Unassembled WGS sequence"/>
</dbReference>
<sequence>MNRQLSEIGTIPVTTSIIESLYPDLKSANKKVIWLEKQKFIIRLKRGLYVINPEYSGKILSSEVIANHLYTPSYISMSTALRYYGLIPEAVYVHQSMTIKHPRSFQTPVGNYDYKYISRKAFPIGVRSMNKGDYAFLIASPEKALCDLIANSPKVILRYMKDVEIYLEQDISMDMDEFYNMDATIFEDYISVGKKADSISTLLKFLRR</sequence>
<evidence type="ECO:0008006" key="3">
    <source>
        <dbReference type="Google" id="ProtNLM"/>
    </source>
</evidence>